<dbReference type="CDD" id="cd00038">
    <property type="entry name" value="CAP_ED"/>
    <property type="match status" value="1"/>
</dbReference>
<evidence type="ECO:0000313" key="2">
    <source>
        <dbReference type="EMBL" id="CAA9526100.1"/>
    </source>
</evidence>
<dbReference type="PROSITE" id="PS50042">
    <property type="entry name" value="CNMP_BINDING_3"/>
    <property type="match status" value="1"/>
</dbReference>
<dbReference type="InterPro" id="IPR014710">
    <property type="entry name" value="RmlC-like_jellyroll"/>
</dbReference>
<dbReference type="EMBL" id="CADCWC010000100">
    <property type="protein sequence ID" value="CAA9526100.1"/>
    <property type="molecule type" value="Genomic_DNA"/>
</dbReference>
<dbReference type="GO" id="GO:0005829">
    <property type="term" value="C:cytosol"/>
    <property type="evidence" value="ECO:0007669"/>
    <property type="project" value="TreeGrafter"/>
</dbReference>
<proteinExistence type="predicted"/>
<protein>
    <recommendedName>
        <fullName evidence="1">Cyclic nucleotide-binding domain-containing protein</fullName>
    </recommendedName>
</protein>
<dbReference type="PANTHER" id="PTHR24567">
    <property type="entry name" value="CRP FAMILY TRANSCRIPTIONAL REGULATORY PROTEIN"/>
    <property type="match status" value="1"/>
</dbReference>
<dbReference type="SMART" id="SM00100">
    <property type="entry name" value="cNMP"/>
    <property type="match status" value="1"/>
</dbReference>
<feature type="domain" description="Cyclic nucleotide-binding" evidence="1">
    <location>
        <begin position="15"/>
        <end position="117"/>
    </location>
</feature>
<dbReference type="Gene3D" id="2.60.120.10">
    <property type="entry name" value="Jelly Rolls"/>
    <property type="match status" value="1"/>
</dbReference>
<accession>A0A6J4TKT6</accession>
<dbReference type="Pfam" id="PF00027">
    <property type="entry name" value="cNMP_binding"/>
    <property type="match status" value="1"/>
</dbReference>
<evidence type="ECO:0000259" key="1">
    <source>
        <dbReference type="PROSITE" id="PS50042"/>
    </source>
</evidence>
<dbReference type="InterPro" id="IPR000595">
    <property type="entry name" value="cNMP-bd_dom"/>
</dbReference>
<feature type="non-terminal residue" evidence="2">
    <location>
        <position position="159"/>
    </location>
</feature>
<dbReference type="SUPFAM" id="SSF51206">
    <property type="entry name" value="cAMP-binding domain-like"/>
    <property type="match status" value="1"/>
</dbReference>
<organism evidence="2">
    <name type="scientific">uncultured Thermoleophilia bacterium</name>
    <dbReference type="NCBI Taxonomy" id="1497501"/>
    <lineage>
        <taxon>Bacteria</taxon>
        <taxon>Bacillati</taxon>
        <taxon>Actinomycetota</taxon>
        <taxon>Thermoleophilia</taxon>
        <taxon>environmental samples</taxon>
    </lineage>
</organism>
<reference evidence="2" key="1">
    <citation type="submission" date="2020-02" db="EMBL/GenBank/DDBJ databases">
        <authorList>
            <person name="Meier V. D."/>
        </authorList>
    </citation>
    <scope>NUCLEOTIDE SEQUENCE</scope>
    <source>
        <strain evidence="2">AVDCRST_MAG79</strain>
    </source>
</reference>
<dbReference type="AlphaFoldDB" id="A0A6J4TKT6"/>
<dbReference type="InterPro" id="IPR050397">
    <property type="entry name" value="Env_Response_Regulators"/>
</dbReference>
<sequence>MRVDSLADRLRTSDVFASLSEERLAWLADLGTVARLPARTVVARQGDPADAFSVILEGRVRWTRRVGGREVHAVTLGPGEVFAELIIILDESYPTTGTTIEDTTLVRFAPDAFWDMLATCHGVLAKVTRIAVERAEIHETVAQQQARLTGLGQVAAGLA</sequence>
<name>A0A6J4TKT6_9ACTN</name>
<dbReference type="InterPro" id="IPR018490">
    <property type="entry name" value="cNMP-bd_dom_sf"/>
</dbReference>
<gene>
    <name evidence="2" type="ORF">AVDCRST_MAG79-523</name>
</gene>
<dbReference type="PANTHER" id="PTHR24567:SF74">
    <property type="entry name" value="HTH-TYPE TRANSCRIPTIONAL REGULATOR ARCR"/>
    <property type="match status" value="1"/>
</dbReference>
<dbReference type="GO" id="GO:0003700">
    <property type="term" value="F:DNA-binding transcription factor activity"/>
    <property type="evidence" value="ECO:0007669"/>
    <property type="project" value="TreeGrafter"/>
</dbReference>